<evidence type="ECO:0008006" key="4">
    <source>
        <dbReference type="Google" id="ProtNLM"/>
    </source>
</evidence>
<keyword evidence="1" id="KW-0732">Signal</keyword>
<evidence type="ECO:0000256" key="1">
    <source>
        <dbReference type="SAM" id="SignalP"/>
    </source>
</evidence>
<dbReference type="Proteomes" id="UP001208114">
    <property type="component" value="Unassembled WGS sequence"/>
</dbReference>
<accession>A0ABT2VY98</accession>
<gene>
    <name evidence="2" type="ORF">N0B16_05605</name>
</gene>
<name>A0ABT2VY98_9FLAO</name>
<evidence type="ECO:0000313" key="3">
    <source>
        <dbReference type="Proteomes" id="UP001208114"/>
    </source>
</evidence>
<dbReference type="RefSeq" id="WP_262989746.1">
    <property type="nucleotide sequence ID" value="NZ_JAOTEN010000001.1"/>
</dbReference>
<proteinExistence type="predicted"/>
<feature type="signal peptide" evidence="1">
    <location>
        <begin position="1"/>
        <end position="22"/>
    </location>
</feature>
<dbReference type="EMBL" id="JAOTEN010000001">
    <property type="protein sequence ID" value="MCU7613907.1"/>
    <property type="molecule type" value="Genomic_DNA"/>
</dbReference>
<protein>
    <recommendedName>
        <fullName evidence="4">Lipoprotein</fullName>
    </recommendedName>
</protein>
<comment type="caution">
    <text evidence="2">The sequence shown here is derived from an EMBL/GenBank/DDBJ whole genome shotgun (WGS) entry which is preliminary data.</text>
</comment>
<evidence type="ECO:0000313" key="2">
    <source>
        <dbReference type="EMBL" id="MCU7613907.1"/>
    </source>
</evidence>
<keyword evidence="3" id="KW-1185">Reference proteome</keyword>
<sequence>MKQLFSLLILLMNIQCSSQVLRCDTITKKNIYYVGFEIKSKKTYPVKMIGVFENYDLTNFNKKDVGSFISSFYSKGIYSPYLIKGYKKMLSECMDSSQTNSFENKNNSFISDVTQRFESISPTDEITLNTGEKVVLKVFNISGVFFRVDKTNQGIFTNSMEWDINDISEINEVYVPFDNLHISDYIKK</sequence>
<reference evidence="3" key="1">
    <citation type="submission" date="2023-07" db="EMBL/GenBank/DDBJ databases">
        <title>Chryseobacterium sp. GMJ5 Genome sequencing and assembly.</title>
        <authorList>
            <person name="Jung Y."/>
        </authorList>
    </citation>
    <scope>NUCLEOTIDE SEQUENCE [LARGE SCALE GENOMIC DNA]</scope>
    <source>
        <strain evidence="3">GMJ5</strain>
    </source>
</reference>
<organism evidence="2 3">
    <name type="scientific">Chryseobacterium gilvum</name>
    <dbReference type="NCBI Taxonomy" id="2976534"/>
    <lineage>
        <taxon>Bacteria</taxon>
        <taxon>Pseudomonadati</taxon>
        <taxon>Bacteroidota</taxon>
        <taxon>Flavobacteriia</taxon>
        <taxon>Flavobacteriales</taxon>
        <taxon>Weeksellaceae</taxon>
        <taxon>Chryseobacterium group</taxon>
        <taxon>Chryseobacterium</taxon>
    </lineage>
</organism>
<feature type="chain" id="PRO_5046506915" description="Lipoprotein" evidence="1">
    <location>
        <begin position="23"/>
        <end position="188"/>
    </location>
</feature>